<keyword evidence="2" id="KW-1185">Reference proteome</keyword>
<accession>A0AAV3NYV7</accession>
<comment type="caution">
    <text evidence="1">The sequence shown here is derived from an EMBL/GenBank/DDBJ whole genome shotgun (WGS) entry which is preliminary data.</text>
</comment>
<protein>
    <submittedName>
        <fullName evidence="1">Uncharacterized protein</fullName>
    </submittedName>
</protein>
<dbReference type="Gene3D" id="3.30.420.10">
    <property type="entry name" value="Ribonuclease H-like superfamily/Ribonuclease H"/>
    <property type="match status" value="1"/>
</dbReference>
<dbReference type="PANTHER" id="PTHR48475:SF1">
    <property type="entry name" value="RNASE H TYPE-1 DOMAIN-CONTAINING PROTEIN"/>
    <property type="match status" value="1"/>
</dbReference>
<dbReference type="EMBL" id="BAABME010030932">
    <property type="protein sequence ID" value="GAA0143616.1"/>
    <property type="molecule type" value="Genomic_DNA"/>
</dbReference>
<dbReference type="Gene3D" id="1.10.340.70">
    <property type="match status" value="1"/>
</dbReference>
<organism evidence="1 2">
    <name type="scientific">Lithospermum erythrorhizon</name>
    <name type="common">Purple gromwell</name>
    <name type="synonym">Lithospermum officinale var. erythrorhizon</name>
    <dbReference type="NCBI Taxonomy" id="34254"/>
    <lineage>
        <taxon>Eukaryota</taxon>
        <taxon>Viridiplantae</taxon>
        <taxon>Streptophyta</taxon>
        <taxon>Embryophyta</taxon>
        <taxon>Tracheophyta</taxon>
        <taxon>Spermatophyta</taxon>
        <taxon>Magnoliopsida</taxon>
        <taxon>eudicotyledons</taxon>
        <taxon>Gunneridae</taxon>
        <taxon>Pentapetalae</taxon>
        <taxon>asterids</taxon>
        <taxon>lamiids</taxon>
        <taxon>Boraginales</taxon>
        <taxon>Boraginaceae</taxon>
        <taxon>Boraginoideae</taxon>
        <taxon>Lithospermeae</taxon>
        <taxon>Lithospermum</taxon>
    </lineage>
</organism>
<dbReference type="GO" id="GO:0003676">
    <property type="term" value="F:nucleic acid binding"/>
    <property type="evidence" value="ECO:0007669"/>
    <property type="project" value="InterPro"/>
</dbReference>
<dbReference type="Proteomes" id="UP001454036">
    <property type="component" value="Unassembled WGS sequence"/>
</dbReference>
<dbReference type="InterPro" id="IPR036397">
    <property type="entry name" value="RNaseH_sf"/>
</dbReference>
<name>A0AAV3NYV7_LITER</name>
<dbReference type="AlphaFoldDB" id="A0AAV3NYV7"/>
<evidence type="ECO:0000313" key="1">
    <source>
        <dbReference type="EMBL" id="GAA0143616.1"/>
    </source>
</evidence>
<gene>
    <name evidence="1" type="ORF">LIER_42774</name>
</gene>
<sequence length="167" mass="18554">MYQGELCKKAVEGSLLLCVSAGNIAKVLFEVHNGWCDSHIGGRSLAMKITRTGFFWPTLSKDAMFAKPNPFAMWGIYLVGKLPKVKGGVEYDVVTVEYFQELPTVLWSLRTTPSHASGETPFALVYGTNVVLPIEVGLPSYQQRGFDEEENSQWIKQTLTDVEGCPF</sequence>
<reference evidence="1 2" key="1">
    <citation type="submission" date="2024-01" db="EMBL/GenBank/DDBJ databases">
        <title>The complete chloroplast genome sequence of Lithospermum erythrorhizon: insights into the phylogenetic relationship among Boraginaceae species and the maternal lineages of purple gromwells.</title>
        <authorList>
            <person name="Okada T."/>
            <person name="Watanabe K."/>
        </authorList>
    </citation>
    <scope>NUCLEOTIDE SEQUENCE [LARGE SCALE GENOMIC DNA]</scope>
</reference>
<proteinExistence type="predicted"/>
<dbReference type="PANTHER" id="PTHR48475">
    <property type="entry name" value="RIBONUCLEASE H"/>
    <property type="match status" value="1"/>
</dbReference>
<evidence type="ECO:0000313" key="2">
    <source>
        <dbReference type="Proteomes" id="UP001454036"/>
    </source>
</evidence>